<sequence length="226" mass="25645">MKQQKEKQLIIIDGIPGSGKTTMATHISGKLTDLGVSNRLFVELEENHPLMLKDVKYESLSTDEGADTFIAELEACYAAFVQDRLNQEEQITIIESVMLQDVISVSHLCGMDRGKLHQLAISLQRLLEPLNPALIYYYHFDVEGQWRFICGVRGNEWGPVSLHTDEDFKEAGEVWSRAQVFVRAAVDEWTIPKLIIENRDYLWDQNTERAEQFLAELLGSGNSACV</sequence>
<keyword evidence="2" id="KW-1185">Reference proteome</keyword>
<dbReference type="OrthoDB" id="8211253at2"/>
<dbReference type="Proteomes" id="UP000272528">
    <property type="component" value="Chromosome"/>
</dbReference>
<dbReference type="RefSeq" id="WP_126019620.1">
    <property type="nucleotide sequence ID" value="NZ_CP034437.1"/>
</dbReference>
<dbReference type="SUPFAM" id="SSF52540">
    <property type="entry name" value="P-loop containing nucleoside triphosphate hydrolases"/>
    <property type="match status" value="1"/>
</dbReference>
<dbReference type="EMBL" id="CP034437">
    <property type="protein sequence ID" value="AZN43248.1"/>
    <property type="molecule type" value="Genomic_DNA"/>
</dbReference>
<protein>
    <recommendedName>
        <fullName evidence="3">Thymidylate kinase</fullName>
    </recommendedName>
</protein>
<evidence type="ECO:0000313" key="1">
    <source>
        <dbReference type="EMBL" id="AZN43248.1"/>
    </source>
</evidence>
<gene>
    <name evidence="1" type="ORF">EJC50_28835</name>
</gene>
<dbReference type="AlphaFoldDB" id="A0A3S9ABZ9"/>
<reference evidence="2" key="1">
    <citation type="submission" date="2018-12" db="EMBL/GenBank/DDBJ databases">
        <title>Genome sequence of Peanibacillus sp.</title>
        <authorList>
            <person name="Subramani G."/>
            <person name="Srinivasan S."/>
            <person name="Kim M.K."/>
        </authorList>
    </citation>
    <scope>NUCLEOTIDE SEQUENCE [LARGE SCALE GENOMIC DNA]</scope>
    <source>
        <strain evidence="2">18JY67-1</strain>
    </source>
</reference>
<evidence type="ECO:0008006" key="3">
    <source>
        <dbReference type="Google" id="ProtNLM"/>
    </source>
</evidence>
<dbReference type="KEGG" id="palb:EJC50_28835"/>
<proteinExistence type="predicted"/>
<evidence type="ECO:0000313" key="2">
    <source>
        <dbReference type="Proteomes" id="UP000272528"/>
    </source>
</evidence>
<organism evidence="1 2">
    <name type="scientific">Paenibacillus albus</name>
    <dbReference type="NCBI Taxonomy" id="2495582"/>
    <lineage>
        <taxon>Bacteria</taxon>
        <taxon>Bacillati</taxon>
        <taxon>Bacillota</taxon>
        <taxon>Bacilli</taxon>
        <taxon>Bacillales</taxon>
        <taxon>Paenibacillaceae</taxon>
        <taxon>Paenibacillus</taxon>
    </lineage>
</organism>
<dbReference type="InterPro" id="IPR027417">
    <property type="entry name" value="P-loop_NTPase"/>
</dbReference>
<accession>A0A3S9ABZ9</accession>
<name>A0A3S9ABZ9_9BACL</name>
<dbReference type="Gene3D" id="3.40.50.300">
    <property type="entry name" value="P-loop containing nucleotide triphosphate hydrolases"/>
    <property type="match status" value="1"/>
</dbReference>